<evidence type="ECO:0000313" key="10">
    <source>
        <dbReference type="Proteomes" id="UP001652338"/>
    </source>
</evidence>
<comment type="caution">
    <text evidence="9">The sequence shown here is derived from an EMBL/GenBank/DDBJ whole genome shotgun (WGS) entry which is preliminary data.</text>
</comment>
<dbReference type="PANTHER" id="PTHR30193:SF1">
    <property type="entry name" value="ABC TRANSPORTER PERMEASE PROTEIN YESP-RELATED"/>
    <property type="match status" value="1"/>
</dbReference>
<evidence type="ECO:0000256" key="7">
    <source>
        <dbReference type="RuleBase" id="RU363032"/>
    </source>
</evidence>
<comment type="similarity">
    <text evidence="7">Belongs to the binding-protein-dependent transport system permease family.</text>
</comment>
<dbReference type="Pfam" id="PF00528">
    <property type="entry name" value="BPD_transp_1"/>
    <property type="match status" value="1"/>
</dbReference>
<dbReference type="EMBL" id="JAOQKE010000002">
    <property type="protein sequence ID" value="MCU6724484.1"/>
    <property type="molecule type" value="Genomic_DNA"/>
</dbReference>
<organism evidence="9 10">
    <name type="scientific">Muricoprocola aceti</name>
    <dbReference type="NCBI Taxonomy" id="2981772"/>
    <lineage>
        <taxon>Bacteria</taxon>
        <taxon>Bacillati</taxon>
        <taxon>Bacillota</taxon>
        <taxon>Clostridia</taxon>
        <taxon>Lachnospirales</taxon>
        <taxon>Lachnospiraceae</taxon>
        <taxon>Muricoprocola</taxon>
    </lineage>
</organism>
<evidence type="ECO:0000256" key="5">
    <source>
        <dbReference type="ARBA" id="ARBA00022989"/>
    </source>
</evidence>
<dbReference type="SUPFAM" id="SSF161098">
    <property type="entry name" value="MetI-like"/>
    <property type="match status" value="1"/>
</dbReference>
<dbReference type="RefSeq" id="WP_262653861.1">
    <property type="nucleotide sequence ID" value="NZ_JAOQKE010000002.1"/>
</dbReference>
<comment type="subcellular location">
    <subcellularLocation>
        <location evidence="1 7">Cell membrane</location>
        <topology evidence="1 7">Multi-pass membrane protein</topology>
    </subcellularLocation>
</comment>
<feature type="transmembrane region" description="Helical" evidence="7">
    <location>
        <begin position="273"/>
        <end position="295"/>
    </location>
</feature>
<dbReference type="PANTHER" id="PTHR30193">
    <property type="entry name" value="ABC TRANSPORTER PERMEASE PROTEIN"/>
    <property type="match status" value="1"/>
</dbReference>
<dbReference type="InterPro" id="IPR051393">
    <property type="entry name" value="ABC_transporter_permease"/>
</dbReference>
<proteinExistence type="inferred from homology"/>
<feature type="transmembrane region" description="Helical" evidence="7">
    <location>
        <begin position="216"/>
        <end position="236"/>
    </location>
</feature>
<evidence type="ECO:0000256" key="3">
    <source>
        <dbReference type="ARBA" id="ARBA00022475"/>
    </source>
</evidence>
<evidence type="ECO:0000256" key="4">
    <source>
        <dbReference type="ARBA" id="ARBA00022692"/>
    </source>
</evidence>
<protein>
    <submittedName>
        <fullName evidence="9">Sugar ABC transporter permease</fullName>
    </submittedName>
</protein>
<dbReference type="CDD" id="cd06261">
    <property type="entry name" value="TM_PBP2"/>
    <property type="match status" value="1"/>
</dbReference>
<evidence type="ECO:0000259" key="8">
    <source>
        <dbReference type="PROSITE" id="PS50928"/>
    </source>
</evidence>
<dbReference type="InterPro" id="IPR035906">
    <property type="entry name" value="MetI-like_sf"/>
</dbReference>
<evidence type="ECO:0000256" key="6">
    <source>
        <dbReference type="ARBA" id="ARBA00023136"/>
    </source>
</evidence>
<feature type="transmembrane region" description="Helical" evidence="7">
    <location>
        <begin position="120"/>
        <end position="141"/>
    </location>
</feature>
<name>A0ABT2SJ06_9FIRM</name>
<accession>A0ABT2SJ06</accession>
<evidence type="ECO:0000256" key="2">
    <source>
        <dbReference type="ARBA" id="ARBA00022448"/>
    </source>
</evidence>
<keyword evidence="4 7" id="KW-0812">Transmembrane</keyword>
<gene>
    <name evidence="9" type="ORF">OCV47_03765</name>
</gene>
<feature type="transmembrane region" description="Helical" evidence="7">
    <location>
        <begin position="77"/>
        <end position="108"/>
    </location>
</feature>
<keyword evidence="6 7" id="KW-0472">Membrane</keyword>
<feature type="domain" description="ABC transmembrane type-1" evidence="8">
    <location>
        <begin position="82"/>
        <end position="294"/>
    </location>
</feature>
<dbReference type="Gene3D" id="1.10.3720.10">
    <property type="entry name" value="MetI-like"/>
    <property type="match status" value="1"/>
</dbReference>
<sequence>MEDMINSFEGGREVKKRKDTITGILFSLPAILGFLCFALGPMVVSFILGFTDYSISGSATFCGLDNYKKMFTGGDVFFFKALSVTIFFAFLNVAVCMITGFLIALLLNSKMIKRKAALRAIFYIPTIIPYVATAMIFMWMMSPDFGLFNILLKQIGLEGSKWIYDEKTVLPSLLFITAWTAGNVMVVFLAGLQGVPGNLYEAVEIDGGGFIRKFQYVTLPMMTPIIFFNGLMFLIASMQGFMPAAVITQGGPNNATLFYTYYMYKQAFEFSNLGYASALGWVLFLVIAILAAIIFKTSKYWVFYSDEG</sequence>
<keyword evidence="10" id="KW-1185">Reference proteome</keyword>
<feature type="transmembrane region" description="Helical" evidence="7">
    <location>
        <begin position="173"/>
        <end position="195"/>
    </location>
</feature>
<dbReference type="PROSITE" id="PS50928">
    <property type="entry name" value="ABC_TM1"/>
    <property type="match status" value="1"/>
</dbReference>
<dbReference type="Proteomes" id="UP001652338">
    <property type="component" value="Unassembled WGS sequence"/>
</dbReference>
<keyword evidence="5 7" id="KW-1133">Transmembrane helix</keyword>
<evidence type="ECO:0000256" key="1">
    <source>
        <dbReference type="ARBA" id="ARBA00004651"/>
    </source>
</evidence>
<dbReference type="InterPro" id="IPR000515">
    <property type="entry name" value="MetI-like"/>
</dbReference>
<reference evidence="9 10" key="1">
    <citation type="journal article" date="2021" name="ISME Commun">
        <title>Automated analysis of genomic sequences facilitates high-throughput and comprehensive description of bacteria.</title>
        <authorList>
            <person name="Hitch T.C.A."/>
        </authorList>
    </citation>
    <scope>NUCLEOTIDE SEQUENCE [LARGE SCALE GENOMIC DNA]</scope>
    <source>
        <strain evidence="9 10">Sanger_29</strain>
    </source>
</reference>
<evidence type="ECO:0000313" key="9">
    <source>
        <dbReference type="EMBL" id="MCU6724484.1"/>
    </source>
</evidence>
<keyword evidence="2 7" id="KW-0813">Transport</keyword>
<keyword evidence="3" id="KW-1003">Cell membrane</keyword>
<feature type="transmembrane region" description="Helical" evidence="7">
    <location>
        <begin position="21"/>
        <end position="48"/>
    </location>
</feature>